<evidence type="ECO:0000259" key="12">
    <source>
        <dbReference type="PROSITE" id="PS51016"/>
    </source>
</evidence>
<dbReference type="PROSITE" id="PS51016">
    <property type="entry name" value="MYTH4"/>
    <property type="match status" value="2"/>
</dbReference>
<evidence type="ECO:0000259" key="11">
    <source>
        <dbReference type="PROSITE" id="PS50057"/>
    </source>
</evidence>
<dbReference type="InterPro" id="IPR001452">
    <property type="entry name" value="SH3_domain"/>
</dbReference>
<sequence>QYLLNFIGQGPATYGPFCAERLRRTYANGVRAEPPTWLELQAVKSKKHIPIQVILATGESLTVSVDSASTSREVCMHIAHKQGLSDHLGFSLQVAVYDKFWSLGSGRDHVMDGIAQCEQLAQERSESQRQSPWRIYFRKEFFAPWHDSREDPVSTELIYRQVLHGVWSGEYSFEKEEELVELLARHCYVQLGASVESKAVQELLPSCIPHRLYRTKPPERWASLITAACAKVSLHAAQAPSRGLSFRRSPLSSAVCHRPMPPSSFQAGILDGSLCWSALQSSPRWVLGNPPGQTPLFKEITLYSTNSEKKVRLDIMVADGHGTVVLGRGTERQSRAPEKERSARDTDSEQDALLHGARDRERLSSLLLTARWLMPVIPALWEAKTGGSPEVRSLRPAWPTWQNPVSTETTEISQAQWHTPVVPATWSETLSQKRKKKKKKKNRAAPVPGDVPGPSLQDPSPGTGLALSRGFSEGSTNSFTLSTGGKPHHWLCESRWWTPPACSGHCSSPGSLKDPMQPSHCRLSWPGPRLPKTQVILAVNWKGLCFLDQREKTLLELSFPEVMGLVANREAQGRQRLLLSTMHEEYEFVSPSSVAIAELVALFLEGLKERSVFAMALQDRKATDDATLLAFKKGDLLVLTKKQGLLASENWTFGQNDRTGKTGLVPTACLYTIPTVTKPSAQLLSLLAMSPEKRKLAAQEGQLAEPCPEEPPKEKPHTLEEFSYEFFRAPEKDTVSMAVLPLARARGHLWAYSSEPLRQPLLKRVHANVDLWDIACQIFPILRYMGDYPSRQAWPSLELTDQIFTLALQHPALQDEVYCQLLKQLTHNSNRHSEERGWQLLWLCTGLFPPSKGLLPHAQKFIDTRRGKLLAPDCGRRIQRVLRTGPRKQPPHQVEVEAAEQNISRICHKVYLPNDTSEMLEVVANTRVRDVCDSIAT</sequence>
<dbReference type="Pfam" id="PF21989">
    <property type="entry name" value="RA_2"/>
    <property type="match status" value="1"/>
</dbReference>
<feature type="compositionally biased region" description="Polar residues" evidence="9">
    <location>
        <begin position="408"/>
        <end position="417"/>
    </location>
</feature>
<feature type="non-terminal residue" evidence="13">
    <location>
        <position position="1"/>
    </location>
</feature>
<keyword evidence="6" id="KW-0677">Repeat</keyword>
<dbReference type="SUPFAM" id="SSF47031">
    <property type="entry name" value="Second domain of FERM"/>
    <property type="match status" value="1"/>
</dbReference>
<feature type="region of interest" description="Disordered" evidence="9">
    <location>
        <begin position="408"/>
        <end position="467"/>
    </location>
</feature>
<dbReference type="PROSITE" id="PS50002">
    <property type="entry name" value="SH3"/>
    <property type="match status" value="1"/>
</dbReference>
<dbReference type="CDD" id="cd13198">
    <property type="entry name" value="FERM_C1_MyoVII"/>
    <property type="match status" value="1"/>
</dbReference>
<dbReference type="CDD" id="cd14473">
    <property type="entry name" value="FERM_B-lobe"/>
    <property type="match status" value="1"/>
</dbReference>
<evidence type="ECO:0000256" key="9">
    <source>
        <dbReference type="SAM" id="MobiDB-lite"/>
    </source>
</evidence>
<keyword evidence="5" id="KW-0597">Phosphoprotein</keyword>
<evidence type="ECO:0000256" key="2">
    <source>
        <dbReference type="ARBA" id="ARBA00008314"/>
    </source>
</evidence>
<dbReference type="Gene3D" id="1.25.40.530">
    <property type="entry name" value="MyTH4 domain"/>
    <property type="match status" value="2"/>
</dbReference>
<feature type="domain" description="FERM" evidence="11">
    <location>
        <begin position="49"/>
        <end position="378"/>
    </location>
</feature>
<dbReference type="Gene3D" id="1.20.80.10">
    <property type="match status" value="1"/>
</dbReference>
<accession>G7NB50</accession>
<proteinExistence type="inferred from homology"/>
<feature type="domain" description="SH3" evidence="10">
    <location>
        <begin position="609"/>
        <end position="675"/>
    </location>
</feature>
<dbReference type="SMART" id="SM00326">
    <property type="entry name" value="SH3"/>
    <property type="match status" value="1"/>
</dbReference>
<feature type="compositionally biased region" description="Basic residues" evidence="9">
    <location>
        <begin position="432"/>
        <end position="443"/>
    </location>
</feature>
<comment type="subcellular location">
    <subcellularLocation>
        <location evidence="1">Cytoplasm</location>
    </subcellularLocation>
</comment>
<dbReference type="Gene3D" id="2.30.29.30">
    <property type="entry name" value="Pleckstrin-homology domain (PH domain)/Phosphotyrosine-binding domain (PTB)"/>
    <property type="match status" value="1"/>
</dbReference>
<feature type="region of interest" description="Disordered" evidence="9">
    <location>
        <begin position="326"/>
        <end position="356"/>
    </location>
</feature>
<dbReference type="InterPro" id="IPR038185">
    <property type="entry name" value="MyTH4_dom_sf"/>
</dbReference>
<dbReference type="InterPro" id="IPR029071">
    <property type="entry name" value="Ubiquitin-like_domsf"/>
</dbReference>
<dbReference type="Gene3D" id="2.30.30.40">
    <property type="entry name" value="SH3 Domains"/>
    <property type="match status" value="1"/>
</dbReference>
<dbReference type="SMART" id="SM00295">
    <property type="entry name" value="B41"/>
    <property type="match status" value="1"/>
</dbReference>
<dbReference type="Pfam" id="PF07653">
    <property type="entry name" value="SH3_2"/>
    <property type="match status" value="1"/>
</dbReference>
<dbReference type="PANTHER" id="PTHR22692">
    <property type="entry name" value="MYOSIN VII, XV"/>
    <property type="match status" value="1"/>
</dbReference>
<dbReference type="GO" id="GO:0005737">
    <property type="term" value="C:cytoplasm"/>
    <property type="evidence" value="ECO:0007669"/>
    <property type="project" value="UniProtKB-SubCell"/>
</dbReference>
<dbReference type="SUPFAM" id="SSF50044">
    <property type="entry name" value="SH3-domain"/>
    <property type="match status" value="1"/>
</dbReference>
<dbReference type="InterPro" id="IPR019748">
    <property type="entry name" value="FERM_central"/>
</dbReference>
<dbReference type="InterPro" id="IPR011993">
    <property type="entry name" value="PH-like_dom_sf"/>
</dbReference>
<dbReference type="InterPro" id="IPR051567">
    <property type="entry name" value="Unconventional_Myosin_ATPase"/>
</dbReference>
<feature type="domain" description="MyTH4" evidence="12">
    <location>
        <begin position="1"/>
        <end position="44"/>
    </location>
</feature>
<dbReference type="InterPro" id="IPR041793">
    <property type="entry name" value="MyoVII_FERM_C1"/>
</dbReference>
<feature type="non-terminal residue" evidence="13">
    <location>
        <position position="937"/>
    </location>
</feature>
<reference evidence="13" key="1">
    <citation type="journal article" date="2011" name="Nat. Biotechnol.">
        <title>Genome sequencing and comparison of two nonhuman primate animal models, the cynomolgus and Chinese rhesus macaques.</title>
        <authorList>
            <person name="Yan G."/>
            <person name="Zhang G."/>
            <person name="Fang X."/>
            <person name="Zhang Y."/>
            <person name="Li C."/>
            <person name="Ling F."/>
            <person name="Cooper D.N."/>
            <person name="Li Q."/>
            <person name="Li Y."/>
            <person name="van Gool A.J."/>
            <person name="Du H."/>
            <person name="Chen J."/>
            <person name="Chen R."/>
            <person name="Zhang P."/>
            <person name="Huang Z."/>
            <person name="Thompson J.R."/>
            <person name="Meng Y."/>
            <person name="Bai Y."/>
            <person name="Wang J."/>
            <person name="Zhuo M."/>
            <person name="Wang T."/>
            <person name="Huang Y."/>
            <person name="Wei L."/>
            <person name="Li J."/>
            <person name="Wang Z."/>
            <person name="Hu H."/>
            <person name="Yang P."/>
            <person name="Le L."/>
            <person name="Stenson P.D."/>
            <person name="Li B."/>
            <person name="Liu X."/>
            <person name="Ball E.V."/>
            <person name="An N."/>
            <person name="Huang Q."/>
            <person name="Zhang Y."/>
            <person name="Fan W."/>
            <person name="Zhang X."/>
            <person name="Li Y."/>
            <person name="Wang W."/>
            <person name="Katze M.G."/>
            <person name="Su B."/>
            <person name="Nielsen R."/>
            <person name="Yang H."/>
            <person name="Wang J."/>
            <person name="Wang X."/>
            <person name="Wang J."/>
        </authorList>
    </citation>
    <scope>NUCLEOTIDE SEQUENCE [LARGE SCALE GENOMIC DNA]</scope>
    <source>
        <strain evidence="13">CR-5</strain>
    </source>
</reference>
<evidence type="ECO:0000313" key="13">
    <source>
        <dbReference type="EMBL" id="EHH22497.1"/>
    </source>
</evidence>
<keyword evidence="7" id="KW-0009">Actin-binding</keyword>
<dbReference type="GO" id="GO:0003779">
    <property type="term" value="F:actin binding"/>
    <property type="evidence" value="ECO:0007669"/>
    <property type="project" value="UniProtKB-KW"/>
</dbReference>
<dbReference type="Gene3D" id="3.10.20.90">
    <property type="entry name" value="Phosphatidylinositol 3-kinase Catalytic Subunit, Chain A, domain 1"/>
    <property type="match status" value="2"/>
</dbReference>
<dbReference type="FunFam" id="1.25.40.530:FF:000006">
    <property type="entry name" value="MYO7B isoform 7"/>
    <property type="match status" value="1"/>
</dbReference>
<dbReference type="PANTHER" id="PTHR22692:SF24">
    <property type="entry name" value="MYOSIN VIIB"/>
    <property type="match status" value="1"/>
</dbReference>
<evidence type="ECO:0000256" key="3">
    <source>
        <dbReference type="ARBA" id="ARBA00022443"/>
    </source>
</evidence>
<protein>
    <recommendedName>
        <fullName evidence="14">Myosin VIIB</fullName>
    </recommendedName>
</protein>
<dbReference type="EMBL" id="CM001265">
    <property type="protein sequence ID" value="EHH22497.1"/>
    <property type="molecule type" value="Genomic_DNA"/>
</dbReference>
<gene>
    <name evidence="13" type="ORF">EGK_05777</name>
</gene>
<dbReference type="GO" id="GO:0005856">
    <property type="term" value="C:cytoskeleton"/>
    <property type="evidence" value="ECO:0007669"/>
    <property type="project" value="InterPro"/>
</dbReference>
<evidence type="ECO:0000256" key="1">
    <source>
        <dbReference type="ARBA" id="ARBA00004496"/>
    </source>
</evidence>
<comment type="similarity">
    <text evidence="2">Belongs to the TRAFAC class myosin-kinesin ATPase superfamily. Myosin family.</text>
</comment>
<dbReference type="Pfam" id="PF21998">
    <property type="entry name" value="FERM_C1_MyoVII"/>
    <property type="match status" value="1"/>
</dbReference>
<dbReference type="CDD" id="cd17092">
    <property type="entry name" value="FERM1_F1_Myosin-VII"/>
    <property type="match status" value="1"/>
</dbReference>
<name>G7NB50_MACMU</name>
<dbReference type="PROSITE" id="PS50057">
    <property type="entry name" value="FERM_3"/>
    <property type="match status" value="1"/>
</dbReference>
<feature type="compositionally biased region" description="Basic and acidic residues" evidence="9">
    <location>
        <begin position="329"/>
        <end position="347"/>
    </location>
</feature>
<dbReference type="InterPro" id="IPR035963">
    <property type="entry name" value="FERM_2"/>
</dbReference>
<dbReference type="InterPro" id="IPR000857">
    <property type="entry name" value="MyTH4_dom"/>
</dbReference>
<dbReference type="InterPro" id="IPR000299">
    <property type="entry name" value="FERM_domain"/>
</dbReference>
<dbReference type="FunFam" id="2.30.30.40:FF:000235">
    <property type="entry name" value="Myosin VIIb"/>
    <property type="match status" value="1"/>
</dbReference>
<evidence type="ECO:0000256" key="5">
    <source>
        <dbReference type="ARBA" id="ARBA00022553"/>
    </source>
</evidence>
<dbReference type="SMART" id="SM00139">
    <property type="entry name" value="MyTH4"/>
    <property type="match status" value="1"/>
</dbReference>
<evidence type="ECO:0000259" key="10">
    <source>
        <dbReference type="PROSITE" id="PS50002"/>
    </source>
</evidence>
<keyword evidence="3 8" id="KW-0728">SH3 domain</keyword>
<dbReference type="SUPFAM" id="SSF54236">
    <property type="entry name" value="Ubiquitin-like"/>
    <property type="match status" value="1"/>
</dbReference>
<organism evidence="13">
    <name type="scientific">Macaca mulatta</name>
    <name type="common">Rhesus macaque</name>
    <dbReference type="NCBI Taxonomy" id="9544"/>
    <lineage>
        <taxon>Eukaryota</taxon>
        <taxon>Metazoa</taxon>
        <taxon>Chordata</taxon>
        <taxon>Craniata</taxon>
        <taxon>Vertebrata</taxon>
        <taxon>Euteleostomi</taxon>
        <taxon>Mammalia</taxon>
        <taxon>Eutheria</taxon>
        <taxon>Euarchontoglires</taxon>
        <taxon>Primates</taxon>
        <taxon>Haplorrhini</taxon>
        <taxon>Catarrhini</taxon>
        <taxon>Cercopithecidae</taxon>
        <taxon>Cercopithecinae</taxon>
        <taxon>Macaca</taxon>
    </lineage>
</organism>
<dbReference type="AlphaFoldDB" id="G7NB50"/>
<evidence type="ECO:0000256" key="4">
    <source>
        <dbReference type="ARBA" id="ARBA00022490"/>
    </source>
</evidence>
<evidence type="ECO:0000256" key="7">
    <source>
        <dbReference type="ARBA" id="ARBA00023203"/>
    </source>
</evidence>
<evidence type="ECO:0000256" key="6">
    <source>
        <dbReference type="ARBA" id="ARBA00022737"/>
    </source>
</evidence>
<dbReference type="InterPro" id="IPR019749">
    <property type="entry name" value="Band_41_domain"/>
</dbReference>
<dbReference type="InterPro" id="IPR014352">
    <property type="entry name" value="FERM/acyl-CoA-bd_prot_sf"/>
</dbReference>
<feature type="domain" description="MyTH4" evidence="12">
    <location>
        <begin position="752"/>
        <end position="900"/>
    </location>
</feature>
<evidence type="ECO:0000256" key="8">
    <source>
        <dbReference type="PROSITE-ProRule" id="PRU00192"/>
    </source>
</evidence>
<keyword evidence="4" id="KW-0963">Cytoplasm</keyword>
<dbReference type="Pfam" id="PF00784">
    <property type="entry name" value="MyTH4"/>
    <property type="match status" value="1"/>
</dbReference>
<dbReference type="Proteomes" id="UP000013456">
    <property type="component" value="Chromosome 13"/>
</dbReference>
<evidence type="ECO:0008006" key="14">
    <source>
        <dbReference type="Google" id="ProtNLM"/>
    </source>
</evidence>
<dbReference type="InterPro" id="IPR036028">
    <property type="entry name" value="SH3-like_dom_sf"/>
</dbReference>